<keyword evidence="1" id="KW-1133">Transmembrane helix</keyword>
<reference evidence="2 3" key="1">
    <citation type="submission" date="2016-09" db="EMBL/GenBank/DDBJ databases">
        <title>Extensive genetic diversity and differential bi-allelic expression allows diatom success in the polar Southern Ocean.</title>
        <authorList>
            <consortium name="DOE Joint Genome Institute"/>
            <person name="Mock T."/>
            <person name="Otillar R.P."/>
            <person name="Strauss J."/>
            <person name="Dupont C."/>
            <person name="Frickenhaus S."/>
            <person name="Maumus F."/>
            <person name="Mcmullan M."/>
            <person name="Sanges R."/>
            <person name="Schmutz J."/>
            <person name="Toseland A."/>
            <person name="Valas R."/>
            <person name="Veluchamy A."/>
            <person name="Ward B.J."/>
            <person name="Allen A."/>
            <person name="Barry K."/>
            <person name="Falciatore A."/>
            <person name="Ferrante M."/>
            <person name="Fortunato A.E."/>
            <person name="Gloeckner G."/>
            <person name="Gruber A."/>
            <person name="Hipkin R."/>
            <person name="Janech M."/>
            <person name="Kroth P."/>
            <person name="Leese F."/>
            <person name="Lindquist E."/>
            <person name="Lyon B.R."/>
            <person name="Martin J."/>
            <person name="Mayer C."/>
            <person name="Parker M."/>
            <person name="Quesneville H."/>
            <person name="Raymond J."/>
            <person name="Uhlig C."/>
            <person name="Valentin K.U."/>
            <person name="Worden A.Z."/>
            <person name="Armbrust E.V."/>
            <person name="Bowler C."/>
            <person name="Green B."/>
            <person name="Moulton V."/>
            <person name="Van Oosterhout C."/>
            <person name="Grigoriev I."/>
        </authorList>
    </citation>
    <scope>NUCLEOTIDE SEQUENCE [LARGE SCALE GENOMIC DNA]</scope>
    <source>
        <strain evidence="2 3">CCMP1102</strain>
    </source>
</reference>
<name>A0A1E7EXT6_9STRA</name>
<dbReference type="Proteomes" id="UP000095751">
    <property type="component" value="Unassembled WGS sequence"/>
</dbReference>
<keyword evidence="1" id="KW-0812">Transmembrane</keyword>
<protein>
    <submittedName>
        <fullName evidence="2">Uncharacterized protein</fullName>
    </submittedName>
</protein>
<dbReference type="AlphaFoldDB" id="A0A1E7EXT6"/>
<organism evidence="2 3">
    <name type="scientific">Fragilariopsis cylindrus CCMP1102</name>
    <dbReference type="NCBI Taxonomy" id="635003"/>
    <lineage>
        <taxon>Eukaryota</taxon>
        <taxon>Sar</taxon>
        <taxon>Stramenopiles</taxon>
        <taxon>Ochrophyta</taxon>
        <taxon>Bacillariophyta</taxon>
        <taxon>Bacillariophyceae</taxon>
        <taxon>Bacillariophycidae</taxon>
        <taxon>Bacillariales</taxon>
        <taxon>Bacillariaceae</taxon>
        <taxon>Fragilariopsis</taxon>
    </lineage>
</organism>
<sequence>MYLPYDTKDTNTTEGIPCAISTGTDYFSDKQRGFSSGGGEIIASNSSSFCDKSDQSLPLKNDVYAFIAVAPVMSTPFFFALYVVFVKYCVCGLLAFGIQFDNIGASGPADDVVKFLLIPVAIAMQEDLVHVYASVANIIYDGNVLKISQSATQYKLIFAFILRFIDGLLGLYVNFALMLDTSGALNIMLNFAALHFLQGIDDVFFGLVEQGFFGDVMEHMSTLCKQVTFPRRSVSGCMTEVDSMLFFLTLAVCFSVYGVYVSGIIDYV</sequence>
<proteinExistence type="predicted"/>
<feature type="transmembrane region" description="Helical" evidence="1">
    <location>
        <begin position="156"/>
        <end position="179"/>
    </location>
</feature>
<keyword evidence="3" id="KW-1185">Reference proteome</keyword>
<dbReference type="InParanoid" id="A0A1E7EXT6"/>
<dbReference type="EMBL" id="KV784371">
    <property type="protein sequence ID" value="OEU10667.1"/>
    <property type="molecule type" value="Genomic_DNA"/>
</dbReference>
<dbReference type="OrthoDB" id="47245at2759"/>
<evidence type="ECO:0000256" key="1">
    <source>
        <dbReference type="SAM" id="Phobius"/>
    </source>
</evidence>
<feature type="transmembrane region" description="Helical" evidence="1">
    <location>
        <begin position="63"/>
        <end position="85"/>
    </location>
</feature>
<evidence type="ECO:0000313" key="2">
    <source>
        <dbReference type="EMBL" id="OEU10667.1"/>
    </source>
</evidence>
<keyword evidence="1" id="KW-0472">Membrane</keyword>
<dbReference type="KEGG" id="fcy:FRACYDRAFT_247209"/>
<gene>
    <name evidence="2" type="ORF">FRACYDRAFT_247209</name>
</gene>
<accession>A0A1E7EXT6</accession>
<evidence type="ECO:0000313" key="3">
    <source>
        <dbReference type="Proteomes" id="UP000095751"/>
    </source>
</evidence>
<feature type="transmembrane region" description="Helical" evidence="1">
    <location>
        <begin position="244"/>
        <end position="265"/>
    </location>
</feature>